<reference evidence="1 2" key="1">
    <citation type="submission" date="2021-04" db="EMBL/GenBank/DDBJ databases">
        <authorList>
            <person name="Bliznina A."/>
        </authorList>
    </citation>
    <scope>NUCLEOTIDE SEQUENCE [LARGE SCALE GENOMIC DNA]</scope>
</reference>
<gene>
    <name evidence="1" type="ORF">OKIOD_LOCUS14795</name>
</gene>
<evidence type="ECO:0000313" key="1">
    <source>
        <dbReference type="EMBL" id="CAG5111756.1"/>
    </source>
</evidence>
<organism evidence="1 2">
    <name type="scientific">Oikopleura dioica</name>
    <name type="common">Tunicate</name>
    <dbReference type="NCBI Taxonomy" id="34765"/>
    <lineage>
        <taxon>Eukaryota</taxon>
        <taxon>Metazoa</taxon>
        <taxon>Chordata</taxon>
        <taxon>Tunicata</taxon>
        <taxon>Appendicularia</taxon>
        <taxon>Copelata</taxon>
        <taxon>Oikopleuridae</taxon>
        <taxon>Oikopleura</taxon>
    </lineage>
</organism>
<protein>
    <submittedName>
        <fullName evidence="1">Oidioi.mRNA.OKI2018_I69.chr2.g6030.t1.cds</fullName>
    </submittedName>
</protein>
<proteinExistence type="predicted"/>
<dbReference type="EMBL" id="OU015567">
    <property type="protein sequence ID" value="CAG5111756.1"/>
    <property type="molecule type" value="Genomic_DNA"/>
</dbReference>
<evidence type="ECO:0000313" key="2">
    <source>
        <dbReference type="Proteomes" id="UP001158576"/>
    </source>
</evidence>
<accession>A0ABN7T2P6</accession>
<sequence length="111" mass="12500">MKLFSIQRFTIHFAIAVALNETNNDTELILSSLTRCGSGFKMIRGECVDIDECRYGHNCDGRTCVDINECANSANPCEQLCENLYGHFKVMAFAATSKKPERWFKVDPVSL</sequence>
<dbReference type="Proteomes" id="UP001158576">
    <property type="component" value="Chromosome 2"/>
</dbReference>
<keyword evidence="2" id="KW-1185">Reference proteome</keyword>
<dbReference type="Gene3D" id="2.10.25.10">
    <property type="entry name" value="Laminin"/>
    <property type="match status" value="1"/>
</dbReference>
<name>A0ABN7T2P6_OIKDI</name>